<feature type="compositionally biased region" description="Low complexity" evidence="1">
    <location>
        <begin position="280"/>
        <end position="289"/>
    </location>
</feature>
<keyword evidence="2" id="KW-0472">Membrane</keyword>
<keyword evidence="2" id="KW-1133">Transmembrane helix</keyword>
<evidence type="ECO:0000313" key="4">
    <source>
        <dbReference type="RefSeq" id="XP_022158459.1"/>
    </source>
</evidence>
<feature type="compositionally biased region" description="Basic residues" evidence="1">
    <location>
        <begin position="201"/>
        <end position="211"/>
    </location>
</feature>
<feature type="compositionally biased region" description="Basic and acidic residues" evidence="1">
    <location>
        <begin position="366"/>
        <end position="375"/>
    </location>
</feature>
<feature type="compositionally biased region" description="Basic and acidic residues" evidence="1">
    <location>
        <begin position="432"/>
        <end position="452"/>
    </location>
</feature>
<feature type="transmembrane region" description="Helical" evidence="2">
    <location>
        <begin position="31"/>
        <end position="48"/>
    </location>
</feature>
<proteinExistence type="predicted"/>
<feature type="compositionally biased region" description="Acidic residues" evidence="1">
    <location>
        <begin position="458"/>
        <end position="472"/>
    </location>
</feature>
<keyword evidence="2" id="KW-0812">Transmembrane</keyword>
<feature type="compositionally biased region" description="Basic and acidic residues" evidence="1">
    <location>
        <begin position="498"/>
        <end position="519"/>
    </location>
</feature>
<feature type="region of interest" description="Disordered" evidence="1">
    <location>
        <begin position="268"/>
        <end position="541"/>
    </location>
</feature>
<gene>
    <name evidence="4" type="primary">LOC111024943</name>
</gene>
<dbReference type="PANTHER" id="PTHR34059:SF1">
    <property type="entry name" value="EXPRESSED PROTEIN"/>
    <property type="match status" value="1"/>
</dbReference>
<name>A0A6J1DZG8_MOMCH</name>
<feature type="compositionally biased region" description="Acidic residues" evidence="1">
    <location>
        <begin position="480"/>
        <end position="494"/>
    </location>
</feature>
<dbReference type="PANTHER" id="PTHR34059">
    <property type="entry name" value="EXPRESSED PROTEIN"/>
    <property type="match status" value="1"/>
</dbReference>
<dbReference type="RefSeq" id="XP_022158459.1">
    <property type="nucleotide sequence ID" value="XM_022302767.1"/>
</dbReference>
<sequence length="574" mass="64615">MAETEIRAKSPTLALRQSQAEACPSKFHSHVLYKVLTAIFFLVILPLVPSRAPEFINQTLLTRSWELLHLLFVGIAVSYGLFSRRNEEKENEVSGSKFDNVQSYVSGLLHVSSVFDDEPETPSANDESLSSSDESKVQTWSSRYFRNESVVVAEERPAVNEQRVRSEKPLLLPVRSLKSRVVADDDLLDESRAVSGSKPRASSRRLLSKSKRSTEGEFGGVNLEEMEDKLNENVVLRSPVPWRSRSGRMEMQEEADNPPMYSPVAAMEESESNWIDSRSSRPQTSRSTRANAIGQKLSPSPSPSPTPKKPSPPPTVSPELQGKGAEDFVRKKSFYRSPPPPPPPPPPPRVRRISSMKQSSWLNDNDVPHQKDLRRSFTSKPRSSIRDTGDDIDMMVGPNSSVVNEPPRNYVDSQSMGKSVRTIRPGELVNEPPRRGRELGGNELKGRMDHQNVHVQDFEENPIEFPDEEKEELVEKLDMETDDDMETEEEEDTMATEFIRDKNGGTYTETRKDNERSSSNEEAGSSSMAGDGGPDVDKKADEFIAKFREQIRLQRIESIKRSSGQIRRNSSRQT</sequence>
<organism evidence="3 4">
    <name type="scientific">Momordica charantia</name>
    <name type="common">Bitter gourd</name>
    <name type="synonym">Balsam pear</name>
    <dbReference type="NCBI Taxonomy" id="3673"/>
    <lineage>
        <taxon>Eukaryota</taxon>
        <taxon>Viridiplantae</taxon>
        <taxon>Streptophyta</taxon>
        <taxon>Embryophyta</taxon>
        <taxon>Tracheophyta</taxon>
        <taxon>Spermatophyta</taxon>
        <taxon>Magnoliopsida</taxon>
        <taxon>eudicotyledons</taxon>
        <taxon>Gunneridae</taxon>
        <taxon>Pentapetalae</taxon>
        <taxon>rosids</taxon>
        <taxon>fabids</taxon>
        <taxon>Cucurbitales</taxon>
        <taxon>Cucurbitaceae</taxon>
        <taxon>Momordiceae</taxon>
        <taxon>Momordica</taxon>
    </lineage>
</organism>
<dbReference type="Pfam" id="PF05553">
    <property type="entry name" value="DUF761"/>
    <property type="match status" value="1"/>
</dbReference>
<dbReference type="AlphaFoldDB" id="A0A6J1DZG8"/>
<evidence type="ECO:0000313" key="3">
    <source>
        <dbReference type="Proteomes" id="UP000504603"/>
    </source>
</evidence>
<keyword evidence="3" id="KW-1185">Reference proteome</keyword>
<dbReference type="OrthoDB" id="1080706at2759"/>
<protein>
    <submittedName>
        <fullName evidence="4">WW domain-binding protein 11</fullName>
    </submittedName>
</protein>
<reference evidence="4" key="1">
    <citation type="submission" date="2025-08" db="UniProtKB">
        <authorList>
            <consortium name="RefSeq"/>
        </authorList>
    </citation>
    <scope>IDENTIFICATION</scope>
    <source>
        <strain evidence="4">OHB3-1</strain>
    </source>
</reference>
<dbReference type="Proteomes" id="UP000504603">
    <property type="component" value="Unplaced"/>
</dbReference>
<dbReference type="InterPro" id="IPR008480">
    <property type="entry name" value="DUF761_pln"/>
</dbReference>
<dbReference type="KEGG" id="mcha:111024943"/>
<accession>A0A6J1DZG8</accession>
<dbReference type="GeneID" id="111024943"/>
<evidence type="ECO:0000256" key="2">
    <source>
        <dbReference type="SAM" id="Phobius"/>
    </source>
</evidence>
<evidence type="ECO:0000256" key="1">
    <source>
        <dbReference type="SAM" id="MobiDB-lite"/>
    </source>
</evidence>
<feature type="compositionally biased region" description="Pro residues" evidence="1">
    <location>
        <begin position="300"/>
        <end position="316"/>
    </location>
</feature>
<feature type="region of interest" description="Disordered" evidence="1">
    <location>
        <begin position="192"/>
        <end position="220"/>
    </location>
</feature>
<feature type="compositionally biased region" description="Pro residues" evidence="1">
    <location>
        <begin position="337"/>
        <end position="348"/>
    </location>
</feature>